<accession>A0AAD8JZJ9</accession>
<comment type="caution">
    <text evidence="1">The sequence shown here is derived from an EMBL/GenBank/DDBJ whole genome shotgun (WGS) entry which is preliminary data.</text>
</comment>
<dbReference type="Proteomes" id="UP001229421">
    <property type="component" value="Unassembled WGS sequence"/>
</dbReference>
<name>A0AAD8JZJ9_TARER</name>
<sequence length="69" mass="8291">EHIVAIISKKQNFRVCCFHISTVDTHSWPKTTTQHNTNIWYFRRTPHRHLFSPIQYFSPNSHYSYANSL</sequence>
<organism evidence="1 2">
    <name type="scientific">Tagetes erecta</name>
    <name type="common">African marigold</name>
    <dbReference type="NCBI Taxonomy" id="13708"/>
    <lineage>
        <taxon>Eukaryota</taxon>
        <taxon>Viridiplantae</taxon>
        <taxon>Streptophyta</taxon>
        <taxon>Embryophyta</taxon>
        <taxon>Tracheophyta</taxon>
        <taxon>Spermatophyta</taxon>
        <taxon>Magnoliopsida</taxon>
        <taxon>eudicotyledons</taxon>
        <taxon>Gunneridae</taxon>
        <taxon>Pentapetalae</taxon>
        <taxon>asterids</taxon>
        <taxon>campanulids</taxon>
        <taxon>Asterales</taxon>
        <taxon>Asteraceae</taxon>
        <taxon>Asteroideae</taxon>
        <taxon>Heliantheae alliance</taxon>
        <taxon>Tageteae</taxon>
        <taxon>Tagetes</taxon>
    </lineage>
</organism>
<keyword evidence="2" id="KW-1185">Reference proteome</keyword>
<protein>
    <submittedName>
        <fullName evidence="1">Uncharacterized protein</fullName>
    </submittedName>
</protein>
<reference evidence="1" key="1">
    <citation type="journal article" date="2023" name="bioRxiv">
        <title>Improved chromosome-level genome assembly for marigold (Tagetes erecta).</title>
        <authorList>
            <person name="Jiang F."/>
            <person name="Yuan L."/>
            <person name="Wang S."/>
            <person name="Wang H."/>
            <person name="Xu D."/>
            <person name="Wang A."/>
            <person name="Fan W."/>
        </authorList>
    </citation>
    <scope>NUCLEOTIDE SEQUENCE</scope>
    <source>
        <strain evidence="1">WSJ</strain>
        <tissue evidence="1">Leaf</tissue>
    </source>
</reference>
<evidence type="ECO:0000313" key="2">
    <source>
        <dbReference type="Proteomes" id="UP001229421"/>
    </source>
</evidence>
<proteinExistence type="predicted"/>
<dbReference type="EMBL" id="JAUHHV010000009">
    <property type="protein sequence ID" value="KAK1412829.1"/>
    <property type="molecule type" value="Genomic_DNA"/>
</dbReference>
<dbReference type="AlphaFoldDB" id="A0AAD8JZJ9"/>
<feature type="non-terminal residue" evidence="1">
    <location>
        <position position="1"/>
    </location>
</feature>
<feature type="non-terminal residue" evidence="1">
    <location>
        <position position="69"/>
    </location>
</feature>
<evidence type="ECO:0000313" key="1">
    <source>
        <dbReference type="EMBL" id="KAK1412829.1"/>
    </source>
</evidence>
<gene>
    <name evidence="1" type="ORF">QVD17_34362</name>
</gene>